<feature type="transmembrane region" description="Helical" evidence="1">
    <location>
        <begin position="43"/>
        <end position="60"/>
    </location>
</feature>
<accession>A0A1I3LV75</accession>
<dbReference type="OrthoDB" id="2598858at2"/>
<dbReference type="RefSeq" id="WP_093228180.1">
    <property type="nucleotide sequence ID" value="NZ_FORR01000002.1"/>
</dbReference>
<keyword evidence="3" id="KW-1185">Reference proteome</keyword>
<name>A0A1I3LV75_9BACL</name>
<evidence type="ECO:0000313" key="2">
    <source>
        <dbReference type="EMBL" id="SFI88661.1"/>
    </source>
</evidence>
<feature type="transmembrane region" description="Helical" evidence="1">
    <location>
        <begin position="81"/>
        <end position="104"/>
    </location>
</feature>
<keyword evidence="1" id="KW-0472">Membrane</keyword>
<dbReference type="Proteomes" id="UP000199545">
    <property type="component" value="Unassembled WGS sequence"/>
</dbReference>
<evidence type="ECO:0000256" key="1">
    <source>
        <dbReference type="SAM" id="Phobius"/>
    </source>
</evidence>
<proteinExistence type="predicted"/>
<dbReference type="AlphaFoldDB" id="A0A1I3LV75"/>
<gene>
    <name evidence="2" type="ORF">SAMN05421852_102335</name>
</gene>
<keyword evidence="1" id="KW-0812">Transmembrane</keyword>
<organism evidence="2 3">
    <name type="scientific">Thermoflavimicrobium dichotomicum</name>
    <dbReference type="NCBI Taxonomy" id="46223"/>
    <lineage>
        <taxon>Bacteria</taxon>
        <taxon>Bacillati</taxon>
        <taxon>Bacillota</taxon>
        <taxon>Bacilli</taxon>
        <taxon>Bacillales</taxon>
        <taxon>Thermoactinomycetaceae</taxon>
        <taxon>Thermoflavimicrobium</taxon>
    </lineage>
</organism>
<keyword evidence="1" id="KW-1133">Transmembrane helix</keyword>
<dbReference type="EMBL" id="FORR01000002">
    <property type="protein sequence ID" value="SFI88661.1"/>
    <property type="molecule type" value="Genomic_DNA"/>
</dbReference>
<feature type="transmembrane region" description="Helical" evidence="1">
    <location>
        <begin position="5"/>
        <end position="23"/>
    </location>
</feature>
<sequence length="108" mass="13180">MNRKWYIYYFITLSVFAIGRWWIVQHYQLASSTPLANGQQTLLIWVSVFFLLLFGPAFYFSVRKLNRMIAARIKRFRIFTYVYSLFFSLLIFGVVYFMFLLLFYRSVY</sequence>
<protein>
    <submittedName>
        <fullName evidence="2">Uncharacterized protein</fullName>
    </submittedName>
</protein>
<reference evidence="2 3" key="1">
    <citation type="submission" date="2016-10" db="EMBL/GenBank/DDBJ databases">
        <authorList>
            <person name="de Groot N.N."/>
        </authorList>
    </citation>
    <scope>NUCLEOTIDE SEQUENCE [LARGE SCALE GENOMIC DNA]</scope>
    <source>
        <strain evidence="2 3">DSM 44778</strain>
    </source>
</reference>
<dbReference type="STRING" id="46223.SAMN05421852_102335"/>
<evidence type="ECO:0000313" key="3">
    <source>
        <dbReference type="Proteomes" id="UP000199545"/>
    </source>
</evidence>